<dbReference type="SUPFAM" id="SSF90229">
    <property type="entry name" value="CCCH zinc finger"/>
    <property type="match status" value="1"/>
</dbReference>
<feature type="zinc finger region" description="C3H1-type" evidence="4">
    <location>
        <begin position="229"/>
        <end position="257"/>
    </location>
</feature>
<dbReference type="Proteomes" id="UP000008141">
    <property type="component" value="Unassembled WGS sequence"/>
</dbReference>
<dbReference type="EMBL" id="GL433994">
    <property type="protein sequence ID" value="EFN50539.1"/>
    <property type="molecule type" value="Genomic_DNA"/>
</dbReference>
<evidence type="ECO:0000256" key="1">
    <source>
        <dbReference type="ARBA" id="ARBA00022723"/>
    </source>
</evidence>
<dbReference type="Pfam" id="PF00642">
    <property type="entry name" value="zf-CCCH"/>
    <property type="match status" value="1"/>
</dbReference>
<evidence type="ECO:0000256" key="2">
    <source>
        <dbReference type="ARBA" id="ARBA00022771"/>
    </source>
</evidence>
<dbReference type="PROSITE" id="PS50103">
    <property type="entry name" value="ZF_C3H1"/>
    <property type="match status" value="1"/>
</dbReference>
<dbReference type="InterPro" id="IPR000571">
    <property type="entry name" value="Znf_CCCH"/>
</dbReference>
<dbReference type="InterPro" id="IPR036855">
    <property type="entry name" value="Znf_CCCH_sf"/>
</dbReference>
<dbReference type="GeneID" id="17349972"/>
<evidence type="ECO:0000313" key="7">
    <source>
        <dbReference type="Proteomes" id="UP000008141"/>
    </source>
</evidence>
<dbReference type="RefSeq" id="XP_005842671.1">
    <property type="nucleotide sequence ID" value="XM_005842614.1"/>
</dbReference>
<evidence type="ECO:0000259" key="5">
    <source>
        <dbReference type="PROSITE" id="PS50103"/>
    </source>
</evidence>
<feature type="domain" description="C3H1-type" evidence="5">
    <location>
        <begin position="229"/>
        <end position="257"/>
    </location>
</feature>
<dbReference type="SMART" id="SM00356">
    <property type="entry name" value="ZnF_C3H1"/>
    <property type="match status" value="1"/>
</dbReference>
<evidence type="ECO:0000256" key="4">
    <source>
        <dbReference type="PROSITE-ProRule" id="PRU00723"/>
    </source>
</evidence>
<keyword evidence="1 4" id="KW-0479">Metal-binding</keyword>
<accession>E1ZUF6</accession>
<name>E1ZUF6_CHLVA</name>
<keyword evidence="7" id="KW-1185">Reference proteome</keyword>
<dbReference type="Gene3D" id="6.10.250.3220">
    <property type="match status" value="1"/>
</dbReference>
<dbReference type="KEGG" id="cvr:CHLNCDRAFT_137531"/>
<evidence type="ECO:0000256" key="3">
    <source>
        <dbReference type="ARBA" id="ARBA00022833"/>
    </source>
</evidence>
<dbReference type="GO" id="GO:0008270">
    <property type="term" value="F:zinc ion binding"/>
    <property type="evidence" value="ECO:0007669"/>
    <property type="project" value="UniProtKB-KW"/>
</dbReference>
<dbReference type="AlphaFoldDB" id="E1ZUF6"/>
<dbReference type="InParanoid" id="E1ZUF6"/>
<sequence>MQQPGLTTSDVKDSPLTLVMGLPAPVAGGGGDGAELAALGYMFNDDGDSIQGGDKQVVRIAGDEIARVISETGLHFVERNPIVVYAEEGQAARLQTDISAGLEVKTRMLVGQTLEALRTQGTGNAFVVEALLRQFLVELKAIYPPELGPLMDWLEQLLATVRAAKPRAGETMVEAAVHAGCAYLKDELRKVSEKVLLMNLKRSNMFRPHAAQPSAGGAGYPKAARTDQRTDQQICRQFAANGACNYGDKCKFKHVPPRSGTPAP</sequence>
<organism evidence="7">
    <name type="scientific">Chlorella variabilis</name>
    <name type="common">Green alga</name>
    <dbReference type="NCBI Taxonomy" id="554065"/>
    <lineage>
        <taxon>Eukaryota</taxon>
        <taxon>Viridiplantae</taxon>
        <taxon>Chlorophyta</taxon>
        <taxon>core chlorophytes</taxon>
        <taxon>Trebouxiophyceae</taxon>
        <taxon>Chlorellales</taxon>
        <taxon>Chlorellaceae</taxon>
        <taxon>Chlorella clade</taxon>
        <taxon>Chlorella</taxon>
    </lineage>
</organism>
<gene>
    <name evidence="6" type="ORF">CHLNCDRAFT_137531</name>
</gene>
<keyword evidence="2 4" id="KW-0863">Zinc-finger</keyword>
<proteinExistence type="predicted"/>
<evidence type="ECO:0000313" key="6">
    <source>
        <dbReference type="EMBL" id="EFN50539.1"/>
    </source>
</evidence>
<protein>
    <submittedName>
        <fullName evidence="6">Expressed protein</fullName>
    </submittedName>
</protein>
<keyword evidence="3 4" id="KW-0862">Zinc</keyword>
<reference evidence="6 7" key="1">
    <citation type="journal article" date="2010" name="Plant Cell">
        <title>The Chlorella variabilis NC64A genome reveals adaptation to photosymbiosis, coevolution with viruses, and cryptic sex.</title>
        <authorList>
            <person name="Blanc G."/>
            <person name="Duncan G."/>
            <person name="Agarkova I."/>
            <person name="Borodovsky M."/>
            <person name="Gurnon J."/>
            <person name="Kuo A."/>
            <person name="Lindquist E."/>
            <person name="Lucas S."/>
            <person name="Pangilinan J."/>
            <person name="Polle J."/>
            <person name="Salamov A."/>
            <person name="Terry A."/>
            <person name="Yamada T."/>
            <person name="Dunigan D.D."/>
            <person name="Grigoriev I.V."/>
            <person name="Claverie J.M."/>
            <person name="Van Etten J.L."/>
        </authorList>
    </citation>
    <scope>NUCLEOTIDE SEQUENCE [LARGE SCALE GENOMIC DNA]</scope>
    <source>
        <strain evidence="6 7">NC64A</strain>
    </source>
</reference>